<dbReference type="EMBL" id="AFFL01000007">
    <property type="protein sequence ID" value="EGJ36307.1"/>
    <property type="molecule type" value="Genomic_DNA"/>
</dbReference>
<evidence type="ECO:0000256" key="7">
    <source>
        <dbReference type="ARBA" id="ARBA00023065"/>
    </source>
</evidence>
<evidence type="ECO:0000256" key="4">
    <source>
        <dbReference type="ARBA" id="ARBA00022833"/>
    </source>
</evidence>
<dbReference type="InterPro" id="IPR017871">
    <property type="entry name" value="ABC_transporter-like_CS"/>
</dbReference>
<evidence type="ECO:0000313" key="13">
    <source>
        <dbReference type="Proteomes" id="UP000004171"/>
    </source>
</evidence>
<dbReference type="SMART" id="SM00382">
    <property type="entry name" value="AAA"/>
    <property type="match status" value="1"/>
</dbReference>
<evidence type="ECO:0000256" key="1">
    <source>
        <dbReference type="ARBA" id="ARBA00005417"/>
    </source>
</evidence>
<keyword evidence="2" id="KW-0813">Transport</keyword>
<evidence type="ECO:0000313" key="12">
    <source>
        <dbReference type="EMBL" id="EGJ36307.1"/>
    </source>
</evidence>
<keyword evidence="6" id="KW-0864">Zinc transport</keyword>
<keyword evidence="4" id="KW-0862">Zinc</keyword>
<comment type="caution">
    <text evidence="12">The sequence shown here is derived from an EMBL/GenBank/DDBJ whole genome shotgun (WGS) entry which is preliminary data.</text>
</comment>
<evidence type="ECO:0000256" key="5">
    <source>
        <dbReference type="ARBA" id="ARBA00022840"/>
    </source>
</evidence>
<dbReference type="GO" id="GO:0030420">
    <property type="term" value="P:establishment of competence for transformation"/>
    <property type="evidence" value="ECO:0007669"/>
    <property type="project" value="UniProtKB-KW"/>
</dbReference>
<keyword evidence="7" id="KW-0406">Ion transport</keyword>
<comment type="function">
    <text evidence="9">Part of the ATP-driven transport system AdcABC for zinc. Required for transformability.</text>
</comment>
<keyword evidence="3" id="KW-0547">Nucleotide-binding</keyword>
<dbReference type="Pfam" id="PF00005">
    <property type="entry name" value="ABC_tran"/>
    <property type="match status" value="1"/>
</dbReference>
<dbReference type="FunFam" id="3.40.50.300:FF:001378">
    <property type="entry name" value="Zinc ABC transporter, ATP-binding protein"/>
    <property type="match status" value="1"/>
</dbReference>
<gene>
    <name evidence="12" type="primary">adcC</name>
    <name evidence="12" type="ORF">HMPREF9393_2025</name>
</gene>
<dbReference type="PANTHER" id="PTHR42734">
    <property type="entry name" value="METAL TRANSPORT SYSTEM ATP-BINDING PROTEIN TM_0124-RELATED"/>
    <property type="match status" value="1"/>
</dbReference>
<dbReference type="AlphaFoldDB" id="F3UEH1"/>
<dbReference type="PATRIC" id="fig|888820.3.peg.1979"/>
<dbReference type="PROSITE" id="PS00211">
    <property type="entry name" value="ABC_TRANSPORTER_1"/>
    <property type="match status" value="1"/>
</dbReference>
<dbReference type="PROSITE" id="PS50893">
    <property type="entry name" value="ABC_TRANSPORTER_2"/>
    <property type="match status" value="1"/>
</dbReference>
<keyword evidence="12" id="KW-0378">Hydrolase</keyword>
<dbReference type="PANTHER" id="PTHR42734:SF4">
    <property type="entry name" value="HIGH-AFFINITY ZINC UPTAKE SYSTEM ATP-BINDING PROTEIN ZNUC"/>
    <property type="match status" value="1"/>
</dbReference>
<keyword evidence="5" id="KW-0067">ATP-binding</keyword>
<dbReference type="Gene3D" id="3.40.50.300">
    <property type="entry name" value="P-loop containing nucleotide triphosphate hydrolases"/>
    <property type="match status" value="1"/>
</dbReference>
<dbReference type="CDD" id="cd03235">
    <property type="entry name" value="ABC_Metallic_Cations"/>
    <property type="match status" value="1"/>
</dbReference>
<evidence type="ECO:0000256" key="2">
    <source>
        <dbReference type="ARBA" id="ARBA00022448"/>
    </source>
</evidence>
<evidence type="ECO:0000256" key="3">
    <source>
        <dbReference type="ARBA" id="ARBA00022741"/>
    </source>
</evidence>
<sequence>MRYITVDNLSFYYDKEPVLEHIHYFLDSGEFVTLTGENGAAKTTLIKASLGILQPKHGEVKISKTNVRGKKLRIAYLPQQIASFNAGFPSTVYEFVKSGRYPRKGWFRHLNEHDEEHIKVSLESVGMWEHRDKSIGSLSGGQKQRAVIARMFASDPDIFVLDEPTTGMDAGSKDEFYKLMHHSAHQHGKAVLMITHDPEEVRKYADRNIHLVRNQDSPWRCFNVHESDNGQEVSHA</sequence>
<dbReference type="GO" id="GO:0005524">
    <property type="term" value="F:ATP binding"/>
    <property type="evidence" value="ECO:0007669"/>
    <property type="project" value="UniProtKB-KW"/>
</dbReference>
<dbReference type="RefSeq" id="WP_002923000.1">
    <property type="nucleotide sequence ID" value="NZ_GL890990.1"/>
</dbReference>
<evidence type="ECO:0000256" key="8">
    <source>
        <dbReference type="ARBA" id="ARBA00023287"/>
    </source>
</evidence>
<reference evidence="12 13" key="1">
    <citation type="submission" date="2011-03" db="EMBL/GenBank/DDBJ databases">
        <authorList>
            <person name="Muzny D."/>
            <person name="Qin X."/>
            <person name="Deng J."/>
            <person name="Jiang H."/>
            <person name="Liu Y."/>
            <person name="Qu J."/>
            <person name="Song X.-Z."/>
            <person name="Zhang L."/>
            <person name="Thornton R."/>
            <person name="Coyle M."/>
            <person name="Francisco L."/>
            <person name="Jackson L."/>
            <person name="Javaid M."/>
            <person name="Korchina V."/>
            <person name="Kovar C."/>
            <person name="Mata R."/>
            <person name="Mathew T."/>
            <person name="Ngo R."/>
            <person name="Nguyen L."/>
            <person name="Nguyen N."/>
            <person name="Okwuonu G."/>
            <person name="Ongeri F."/>
            <person name="Pham C."/>
            <person name="Simmons D."/>
            <person name="Wilczek-Boney K."/>
            <person name="Hale W."/>
            <person name="Jakkamsetti A."/>
            <person name="Pham P."/>
            <person name="Ruth R."/>
            <person name="San Lucas F."/>
            <person name="Warren J."/>
            <person name="Zhang J."/>
            <person name="Zhao Z."/>
            <person name="Zhou C."/>
            <person name="Zhu D."/>
            <person name="Lee S."/>
            <person name="Bess C."/>
            <person name="Blankenburg K."/>
            <person name="Forbes L."/>
            <person name="Fu Q."/>
            <person name="Gubbala S."/>
            <person name="Hirani K."/>
            <person name="Jayaseelan J.C."/>
            <person name="Lara F."/>
            <person name="Munidasa M."/>
            <person name="Palculict T."/>
            <person name="Patil S."/>
            <person name="Pu L.-L."/>
            <person name="Saada N."/>
            <person name="Tang L."/>
            <person name="Weissenberger G."/>
            <person name="Zhu Y."/>
            <person name="Hemphill L."/>
            <person name="Shang Y."/>
            <person name="Youmans B."/>
            <person name="Ayvaz T."/>
            <person name="Ross M."/>
            <person name="Santibanez J."/>
            <person name="Aqrawi P."/>
            <person name="Gross S."/>
            <person name="Joshi V."/>
            <person name="Fowler G."/>
            <person name="Nazareth L."/>
            <person name="Reid J."/>
            <person name="Worley K."/>
            <person name="Petrosino J."/>
            <person name="Highlander S."/>
            <person name="Gibbs R."/>
        </authorList>
    </citation>
    <scope>NUCLEOTIDE SEQUENCE [LARGE SCALE GENOMIC DNA]</scope>
    <source>
        <strain evidence="12 13">SK1056</strain>
    </source>
</reference>
<accession>F3UEH1</accession>
<dbReference type="GO" id="GO:0006829">
    <property type="term" value="P:zinc ion transport"/>
    <property type="evidence" value="ECO:0007669"/>
    <property type="project" value="UniProtKB-KW"/>
</dbReference>
<proteinExistence type="inferred from homology"/>
<dbReference type="SUPFAM" id="SSF52540">
    <property type="entry name" value="P-loop containing nucleoside triphosphate hydrolases"/>
    <property type="match status" value="1"/>
</dbReference>
<dbReference type="InterPro" id="IPR027417">
    <property type="entry name" value="P-loop_NTPase"/>
</dbReference>
<keyword evidence="8" id="KW-0178">Competence</keyword>
<feature type="domain" description="ABC transporter" evidence="11">
    <location>
        <begin position="4"/>
        <end position="234"/>
    </location>
</feature>
<evidence type="ECO:0000259" key="11">
    <source>
        <dbReference type="PROSITE" id="PS50893"/>
    </source>
</evidence>
<dbReference type="InterPro" id="IPR003593">
    <property type="entry name" value="AAA+_ATPase"/>
</dbReference>
<evidence type="ECO:0000256" key="9">
    <source>
        <dbReference type="ARBA" id="ARBA00056514"/>
    </source>
</evidence>
<protein>
    <recommendedName>
        <fullName evidence="10">Zinc transport system ATP-binding protein AdcC</fullName>
    </recommendedName>
</protein>
<dbReference type="Proteomes" id="UP000004171">
    <property type="component" value="Unassembled WGS sequence"/>
</dbReference>
<evidence type="ECO:0000256" key="10">
    <source>
        <dbReference type="ARBA" id="ARBA00072381"/>
    </source>
</evidence>
<dbReference type="GO" id="GO:0016887">
    <property type="term" value="F:ATP hydrolysis activity"/>
    <property type="evidence" value="ECO:0007669"/>
    <property type="project" value="InterPro"/>
</dbReference>
<dbReference type="InterPro" id="IPR050153">
    <property type="entry name" value="Metal_Ion_Import_ABC"/>
</dbReference>
<evidence type="ECO:0000256" key="6">
    <source>
        <dbReference type="ARBA" id="ARBA00022906"/>
    </source>
</evidence>
<dbReference type="HOGENOM" id="CLU_000604_1_11_9"/>
<name>F3UEH1_STRSA</name>
<organism evidence="12 13">
    <name type="scientific">Streptococcus sanguinis SK1056</name>
    <dbReference type="NCBI Taxonomy" id="888820"/>
    <lineage>
        <taxon>Bacteria</taxon>
        <taxon>Bacillati</taxon>
        <taxon>Bacillota</taxon>
        <taxon>Bacilli</taxon>
        <taxon>Lactobacillales</taxon>
        <taxon>Streptococcaceae</taxon>
        <taxon>Streptococcus</taxon>
    </lineage>
</organism>
<dbReference type="InterPro" id="IPR003439">
    <property type="entry name" value="ABC_transporter-like_ATP-bd"/>
</dbReference>
<comment type="similarity">
    <text evidence="1">Belongs to the ABC transporter superfamily.</text>
</comment>